<dbReference type="FunFam" id="3.40.50.300:FF:000319">
    <property type="entry name" value="DNA repair protein RecN"/>
    <property type="match status" value="1"/>
</dbReference>
<dbReference type="PANTHER" id="PTHR11059">
    <property type="entry name" value="DNA REPAIR PROTEIN RECN"/>
    <property type="match status" value="1"/>
</dbReference>
<dbReference type="Gene3D" id="3.40.50.300">
    <property type="entry name" value="P-loop containing nucleotide triphosphate hydrolases"/>
    <property type="match status" value="2"/>
</dbReference>
<dbReference type="Proteomes" id="UP000233293">
    <property type="component" value="Unassembled WGS sequence"/>
</dbReference>
<dbReference type="NCBIfam" id="NF008121">
    <property type="entry name" value="PRK10869.1"/>
    <property type="match status" value="1"/>
</dbReference>
<dbReference type="GO" id="GO:0009432">
    <property type="term" value="P:SOS response"/>
    <property type="evidence" value="ECO:0007669"/>
    <property type="project" value="TreeGrafter"/>
</dbReference>
<name>A0A2N3PQM4_9PROT</name>
<dbReference type="OrthoDB" id="9806954at2"/>
<dbReference type="InterPro" id="IPR004604">
    <property type="entry name" value="DNA_recomb/repair_RecN"/>
</dbReference>
<evidence type="ECO:0000256" key="4">
    <source>
        <dbReference type="ARBA" id="ARBA00022741"/>
    </source>
</evidence>
<reference evidence="12" key="1">
    <citation type="submission" date="2017-12" db="EMBL/GenBank/DDBJ databases">
        <title>Draft genome sequence of Telmatospirillum siberiense 26-4b1T, an acidotolerant peatland alphaproteobacterium potentially involved in sulfur cycling.</title>
        <authorList>
            <person name="Hausmann B."/>
            <person name="Pjevac P."/>
            <person name="Schreck K."/>
            <person name="Herbold C.W."/>
            <person name="Daims H."/>
            <person name="Wagner M."/>
            <person name="Pester M."/>
            <person name="Loy A."/>
        </authorList>
    </citation>
    <scope>NUCLEOTIDE SEQUENCE [LARGE SCALE GENOMIC DNA]</scope>
    <source>
        <strain evidence="12">26-4b1</strain>
    </source>
</reference>
<dbReference type="FunFam" id="3.40.50.300:FF:000356">
    <property type="entry name" value="DNA repair protein RecN"/>
    <property type="match status" value="1"/>
</dbReference>
<keyword evidence="6" id="KW-0067">ATP-binding</keyword>
<dbReference type="EMBL" id="PIUM01000028">
    <property type="protein sequence ID" value="PKU22697.1"/>
    <property type="molecule type" value="Genomic_DNA"/>
</dbReference>
<proteinExistence type="inferred from homology"/>
<dbReference type="PANTHER" id="PTHR11059:SF0">
    <property type="entry name" value="DNA REPAIR PROTEIN RECN"/>
    <property type="match status" value="1"/>
</dbReference>
<dbReference type="Pfam" id="PF02463">
    <property type="entry name" value="SMC_N"/>
    <property type="match status" value="1"/>
</dbReference>
<dbReference type="GO" id="GO:0006281">
    <property type="term" value="P:DNA repair"/>
    <property type="evidence" value="ECO:0007669"/>
    <property type="project" value="UniProtKB-KW"/>
</dbReference>
<dbReference type="CDD" id="cd03241">
    <property type="entry name" value="ABC_RecN"/>
    <property type="match status" value="2"/>
</dbReference>
<evidence type="ECO:0000256" key="1">
    <source>
        <dbReference type="ARBA" id="ARBA00003618"/>
    </source>
</evidence>
<evidence type="ECO:0000256" key="2">
    <source>
        <dbReference type="ARBA" id="ARBA00009441"/>
    </source>
</evidence>
<evidence type="ECO:0000313" key="12">
    <source>
        <dbReference type="Proteomes" id="UP000233293"/>
    </source>
</evidence>
<comment type="similarity">
    <text evidence="2 9">Belongs to the RecN family.</text>
</comment>
<evidence type="ECO:0000256" key="6">
    <source>
        <dbReference type="ARBA" id="ARBA00022840"/>
    </source>
</evidence>
<evidence type="ECO:0000256" key="5">
    <source>
        <dbReference type="ARBA" id="ARBA00022763"/>
    </source>
</evidence>
<evidence type="ECO:0000256" key="8">
    <source>
        <dbReference type="ARBA" id="ARBA00033408"/>
    </source>
</evidence>
<dbReference type="GO" id="GO:0005524">
    <property type="term" value="F:ATP binding"/>
    <property type="evidence" value="ECO:0007669"/>
    <property type="project" value="UniProtKB-KW"/>
</dbReference>
<comment type="function">
    <text evidence="1 9">May be involved in recombinational repair of damaged DNA.</text>
</comment>
<sequence>MLLGLSIRDVVLIDRLDIGFRPGLSVLTGETGAGKSILLDSLGLALGARSESGLVRRGAEQLSVAAEFSVPSDHPAVQILAEQSLDAAGELVLRRVVSADGRSRAFVNDQPISVGLLRRIGDSLVEIHGQFESHGLLDAGTHRGVLDAFAETDVTAVRQAWSAWQETIRIRRDAEASLAKARGEEDFLRHAVEELNALAPKSGEEASLAERRAVMMHGEKLLEGMNAAQQALSQKGDVEGSIRAAQRALERVAERAEGRLDPVIAALDRAALEASEAQNLLEKVSQTIDLDPTALEKIEERLFSLRAIARKHGVAVDDLAALANRLSGELRAIDAGGDGLARLAEAERKAKQTYHERAKALSAQRTSAARRLDAAVAVELPPLKLDKATFRTRVDPLEEDAWGETGLDRIAFEVATNPGIAPGPLAKIASGGELSRFMLALKVVLARTTSAPTIVFDEVDSGIGGAVAAAVGERLARLAADVQVLVVTHSPQVAAKGAHHWHVAKGSDGGDSTVTRVQALSGDERREEIARMLAGAQVTDQARAAAESLLATPGA</sequence>
<dbReference type="GO" id="GO:0043590">
    <property type="term" value="C:bacterial nucleoid"/>
    <property type="evidence" value="ECO:0007669"/>
    <property type="project" value="TreeGrafter"/>
</dbReference>
<evidence type="ECO:0000256" key="7">
    <source>
        <dbReference type="ARBA" id="ARBA00023204"/>
    </source>
</evidence>
<dbReference type="GO" id="GO:0006310">
    <property type="term" value="P:DNA recombination"/>
    <property type="evidence" value="ECO:0007669"/>
    <property type="project" value="InterPro"/>
</dbReference>
<keyword evidence="5 9" id="KW-0227">DNA damage</keyword>
<feature type="domain" description="RecF/RecN/SMC N-terminal" evidence="10">
    <location>
        <begin position="15"/>
        <end position="504"/>
    </location>
</feature>
<dbReference type="AlphaFoldDB" id="A0A2N3PQM4"/>
<evidence type="ECO:0000256" key="3">
    <source>
        <dbReference type="ARBA" id="ARBA00021315"/>
    </source>
</evidence>
<evidence type="ECO:0000256" key="9">
    <source>
        <dbReference type="PIRNR" id="PIRNR003128"/>
    </source>
</evidence>
<evidence type="ECO:0000313" key="11">
    <source>
        <dbReference type="EMBL" id="PKU22697.1"/>
    </source>
</evidence>
<dbReference type="NCBIfam" id="TIGR00634">
    <property type="entry name" value="recN"/>
    <property type="match status" value="1"/>
</dbReference>
<dbReference type="InterPro" id="IPR027417">
    <property type="entry name" value="P-loop_NTPase"/>
</dbReference>
<protein>
    <recommendedName>
        <fullName evidence="3 9">DNA repair protein RecN</fullName>
    </recommendedName>
    <alternativeName>
        <fullName evidence="8 9">Recombination protein N</fullName>
    </alternativeName>
</protein>
<accession>A0A2N3PQM4</accession>
<dbReference type="SUPFAM" id="SSF52540">
    <property type="entry name" value="P-loop containing nucleoside triphosphate hydrolases"/>
    <property type="match status" value="2"/>
</dbReference>
<dbReference type="PIRSF" id="PIRSF003128">
    <property type="entry name" value="RecN"/>
    <property type="match status" value="1"/>
</dbReference>
<keyword evidence="7 9" id="KW-0234">DNA repair</keyword>
<dbReference type="InterPro" id="IPR003395">
    <property type="entry name" value="RecF/RecN/SMC_N"/>
</dbReference>
<organism evidence="11 12">
    <name type="scientific">Telmatospirillum siberiense</name>
    <dbReference type="NCBI Taxonomy" id="382514"/>
    <lineage>
        <taxon>Bacteria</taxon>
        <taxon>Pseudomonadati</taxon>
        <taxon>Pseudomonadota</taxon>
        <taxon>Alphaproteobacteria</taxon>
        <taxon>Rhodospirillales</taxon>
        <taxon>Rhodospirillaceae</taxon>
        <taxon>Telmatospirillum</taxon>
    </lineage>
</organism>
<dbReference type="RefSeq" id="WP_101252490.1">
    <property type="nucleotide sequence ID" value="NZ_PIUM01000028.1"/>
</dbReference>
<gene>
    <name evidence="11" type="primary">recN</name>
    <name evidence="11" type="ORF">CWS72_20420</name>
</gene>
<comment type="caution">
    <text evidence="11">The sequence shown here is derived from an EMBL/GenBank/DDBJ whole genome shotgun (WGS) entry which is preliminary data.</text>
</comment>
<evidence type="ECO:0000259" key="10">
    <source>
        <dbReference type="Pfam" id="PF02463"/>
    </source>
</evidence>
<keyword evidence="12" id="KW-1185">Reference proteome</keyword>
<keyword evidence="4" id="KW-0547">Nucleotide-binding</keyword>